<name>A0A371EKH5_MUCPR</name>
<accession>A0A371EKH5</accession>
<evidence type="ECO:0000313" key="1">
    <source>
        <dbReference type="EMBL" id="RDX66547.1"/>
    </source>
</evidence>
<reference evidence="1" key="1">
    <citation type="submission" date="2018-05" db="EMBL/GenBank/DDBJ databases">
        <title>Draft genome of Mucuna pruriens seed.</title>
        <authorList>
            <person name="Nnadi N.E."/>
            <person name="Vos R."/>
            <person name="Hasami M.H."/>
            <person name="Devisetty U.K."/>
            <person name="Aguiy J.C."/>
        </authorList>
    </citation>
    <scope>NUCLEOTIDE SEQUENCE [LARGE SCALE GENOMIC DNA]</scope>
    <source>
        <strain evidence="1">JCA_2017</strain>
    </source>
</reference>
<evidence type="ECO:0000313" key="2">
    <source>
        <dbReference type="Proteomes" id="UP000257109"/>
    </source>
</evidence>
<keyword evidence="2" id="KW-1185">Reference proteome</keyword>
<sequence>MLALRILLLEAEFPKLFWSLHVVDYINLMLQDMEKLEEVSEVMSHTSKLPNMFIIIALHCI</sequence>
<dbReference type="Proteomes" id="UP000257109">
    <property type="component" value="Unassembled WGS sequence"/>
</dbReference>
<feature type="non-terminal residue" evidence="1">
    <location>
        <position position="61"/>
    </location>
</feature>
<comment type="caution">
    <text evidence="1">The sequence shown here is derived from an EMBL/GenBank/DDBJ whole genome shotgun (WGS) entry which is preliminary data.</text>
</comment>
<proteinExistence type="predicted"/>
<dbReference type="EMBL" id="QJKJ01013391">
    <property type="protein sequence ID" value="RDX66547.1"/>
    <property type="molecule type" value="Genomic_DNA"/>
</dbReference>
<organism evidence="1 2">
    <name type="scientific">Mucuna pruriens</name>
    <name type="common">Velvet bean</name>
    <name type="synonym">Dolichos pruriens</name>
    <dbReference type="NCBI Taxonomy" id="157652"/>
    <lineage>
        <taxon>Eukaryota</taxon>
        <taxon>Viridiplantae</taxon>
        <taxon>Streptophyta</taxon>
        <taxon>Embryophyta</taxon>
        <taxon>Tracheophyta</taxon>
        <taxon>Spermatophyta</taxon>
        <taxon>Magnoliopsida</taxon>
        <taxon>eudicotyledons</taxon>
        <taxon>Gunneridae</taxon>
        <taxon>Pentapetalae</taxon>
        <taxon>rosids</taxon>
        <taxon>fabids</taxon>
        <taxon>Fabales</taxon>
        <taxon>Fabaceae</taxon>
        <taxon>Papilionoideae</taxon>
        <taxon>50 kb inversion clade</taxon>
        <taxon>NPAAA clade</taxon>
        <taxon>indigoferoid/millettioid clade</taxon>
        <taxon>Phaseoleae</taxon>
        <taxon>Mucuna</taxon>
    </lineage>
</organism>
<gene>
    <name evidence="1" type="ORF">CR513_54674</name>
</gene>
<protein>
    <submittedName>
        <fullName evidence="1">Uncharacterized protein</fullName>
    </submittedName>
</protein>
<dbReference type="AlphaFoldDB" id="A0A371EKH5"/>